<reference evidence="2" key="1">
    <citation type="submission" date="2024-07" db="EMBL/GenBank/DDBJ databases">
        <title>Two chromosome-level genome assemblies of Korean endemic species Abeliophyllum distichum and Forsythia ovata (Oleaceae).</title>
        <authorList>
            <person name="Jang H."/>
        </authorList>
    </citation>
    <scope>NUCLEOTIDE SEQUENCE [LARGE SCALE GENOMIC DNA]</scope>
</reference>
<gene>
    <name evidence="1" type="ORF">Adt_30415</name>
</gene>
<evidence type="ECO:0000313" key="1">
    <source>
        <dbReference type="EMBL" id="KAL2485659.1"/>
    </source>
</evidence>
<protein>
    <submittedName>
        <fullName evidence="1">Uncharacterized protein</fullName>
    </submittedName>
</protein>
<dbReference type="AlphaFoldDB" id="A0ABD1RB66"/>
<accession>A0ABD1RB66</accession>
<dbReference type="Proteomes" id="UP001604336">
    <property type="component" value="Unassembled WGS sequence"/>
</dbReference>
<evidence type="ECO:0000313" key="2">
    <source>
        <dbReference type="Proteomes" id="UP001604336"/>
    </source>
</evidence>
<dbReference type="EMBL" id="JBFOLK010000009">
    <property type="protein sequence ID" value="KAL2485659.1"/>
    <property type="molecule type" value="Genomic_DNA"/>
</dbReference>
<proteinExistence type="predicted"/>
<organism evidence="1 2">
    <name type="scientific">Abeliophyllum distichum</name>
    <dbReference type="NCBI Taxonomy" id="126358"/>
    <lineage>
        <taxon>Eukaryota</taxon>
        <taxon>Viridiplantae</taxon>
        <taxon>Streptophyta</taxon>
        <taxon>Embryophyta</taxon>
        <taxon>Tracheophyta</taxon>
        <taxon>Spermatophyta</taxon>
        <taxon>Magnoliopsida</taxon>
        <taxon>eudicotyledons</taxon>
        <taxon>Gunneridae</taxon>
        <taxon>Pentapetalae</taxon>
        <taxon>asterids</taxon>
        <taxon>lamiids</taxon>
        <taxon>Lamiales</taxon>
        <taxon>Oleaceae</taxon>
        <taxon>Forsythieae</taxon>
        <taxon>Abeliophyllum</taxon>
    </lineage>
</organism>
<sequence length="116" mass="12695">MASNVNVYVNTIRYTSSPAVASFLPSCRTSLFRFLMGKTQNDSVALNNGTNGVMVDGVRYSKDLDESDENSLGVTITPAATPGNMPRKFLALMVQFDWNIAVPPSKENFAPIPEFE</sequence>
<name>A0ABD1RB66_9LAMI</name>
<comment type="caution">
    <text evidence="1">The sequence shown here is derived from an EMBL/GenBank/DDBJ whole genome shotgun (WGS) entry which is preliminary data.</text>
</comment>
<keyword evidence="2" id="KW-1185">Reference proteome</keyword>